<evidence type="ECO:0000259" key="19">
    <source>
        <dbReference type="Pfam" id="PF14691"/>
    </source>
</evidence>
<keyword evidence="7" id="KW-0479">Metal-binding</keyword>
<dbReference type="InterPro" id="IPR023753">
    <property type="entry name" value="FAD/NAD-binding_dom"/>
</dbReference>
<dbReference type="InterPro" id="IPR036188">
    <property type="entry name" value="FAD/NAD-bd_sf"/>
</dbReference>
<dbReference type="PRINTS" id="PR00419">
    <property type="entry name" value="ADXRDTASE"/>
</dbReference>
<keyword evidence="6" id="KW-0028">Amino-acid biosynthesis</keyword>
<comment type="cofactor">
    <cofactor evidence="1">
        <name>[4Fe-4S] cluster</name>
        <dbReference type="ChEBI" id="CHEBI:49883"/>
    </cofactor>
</comment>
<dbReference type="NCBIfam" id="TIGR01318">
    <property type="entry name" value="gltD_gamma_fam"/>
    <property type="match status" value="1"/>
</dbReference>
<reference evidence="20 21" key="1">
    <citation type="submission" date="2019-03" db="EMBL/GenBank/DDBJ databases">
        <title>Seongchinamella monodicae gen. nov., sp. nov., a novel member of the Gammaproteobacteria isolated from a tidal mudflat of beach.</title>
        <authorList>
            <person name="Yang H.G."/>
            <person name="Kang J.W."/>
            <person name="Lee S.D."/>
        </authorList>
    </citation>
    <scope>NUCLEOTIDE SEQUENCE [LARGE SCALE GENOMIC DNA]</scope>
    <source>
        <strain evidence="20 21">GH4-78</strain>
    </source>
</reference>
<dbReference type="EMBL" id="SMSE01000001">
    <property type="protein sequence ID" value="TDG15572.1"/>
    <property type="molecule type" value="Genomic_DNA"/>
</dbReference>
<proteinExistence type="predicted"/>
<dbReference type="Gene3D" id="3.50.50.60">
    <property type="entry name" value="FAD/NAD(P)-binding domain"/>
    <property type="match status" value="2"/>
</dbReference>
<dbReference type="InterPro" id="IPR009051">
    <property type="entry name" value="Helical_ferredxn"/>
</dbReference>
<evidence type="ECO:0000256" key="3">
    <source>
        <dbReference type="ARBA" id="ARBA00004909"/>
    </source>
</evidence>
<dbReference type="GO" id="GO:0006537">
    <property type="term" value="P:glutamate biosynthetic process"/>
    <property type="evidence" value="ECO:0007669"/>
    <property type="project" value="UniProtKB-KW"/>
</dbReference>
<evidence type="ECO:0000256" key="16">
    <source>
        <dbReference type="ARBA" id="ARBA00073489"/>
    </source>
</evidence>
<dbReference type="FunFam" id="1.10.1060.10:FF:000004">
    <property type="entry name" value="Glutamate synthase, small subunit"/>
    <property type="match status" value="1"/>
</dbReference>
<evidence type="ECO:0000256" key="12">
    <source>
        <dbReference type="ARBA" id="ARBA00023164"/>
    </source>
</evidence>
<evidence type="ECO:0000256" key="2">
    <source>
        <dbReference type="ARBA" id="ARBA00004802"/>
    </source>
</evidence>
<dbReference type="SUPFAM" id="SSF46548">
    <property type="entry name" value="alpha-helical ferredoxin"/>
    <property type="match status" value="1"/>
</dbReference>
<evidence type="ECO:0000313" key="20">
    <source>
        <dbReference type="EMBL" id="TDG15572.1"/>
    </source>
</evidence>
<dbReference type="PANTHER" id="PTHR42783:SF3">
    <property type="entry name" value="GLUTAMATE SYNTHASE [NADPH] SMALL CHAIN-RELATED"/>
    <property type="match status" value="1"/>
</dbReference>
<dbReference type="OrthoDB" id="9803192at2"/>
<evidence type="ECO:0000256" key="7">
    <source>
        <dbReference type="ARBA" id="ARBA00022723"/>
    </source>
</evidence>
<keyword evidence="21" id="KW-1185">Reference proteome</keyword>
<dbReference type="GO" id="GO:0046872">
    <property type="term" value="F:metal ion binding"/>
    <property type="evidence" value="ECO:0007669"/>
    <property type="project" value="UniProtKB-KW"/>
</dbReference>
<keyword evidence="8" id="KW-0521">NADP</keyword>
<dbReference type="EC" id="1.4.1.13" evidence="4"/>
<keyword evidence="9" id="KW-0560">Oxidoreductase</keyword>
<keyword evidence="10" id="KW-0408">Iron</keyword>
<comment type="function">
    <text evidence="15">Catalyzes the conversion of L-glutamine and 2-oxoglutarate into two molecules of L-glutamate.</text>
</comment>
<dbReference type="FunFam" id="3.50.50.60:FF:000068">
    <property type="entry name" value="Glutamate synthase small subunit"/>
    <property type="match status" value="1"/>
</dbReference>
<comment type="pathway">
    <text evidence="2">Energy metabolism; nitrogen metabolism.</text>
</comment>
<evidence type="ECO:0000256" key="8">
    <source>
        <dbReference type="ARBA" id="ARBA00022857"/>
    </source>
</evidence>
<evidence type="ECO:0000256" key="17">
    <source>
        <dbReference type="ARBA" id="ARBA00080114"/>
    </source>
</evidence>
<evidence type="ECO:0000256" key="9">
    <source>
        <dbReference type="ARBA" id="ARBA00023002"/>
    </source>
</evidence>
<sequence>MSNRLANNFQFIDVGRNDPDKKPLQSRKTDYVEIYKPFTKGQVAEQSHRCLECGNPYCEWKCPVHNFIPNWLKLVSEGNLFEAAELSHETNTLPEVCGRVCPQDRLCEGACTLNDGFGAVTIGSSEKYITDTALAMGWRPDLSHVVATGKKVAIIGAGPAGLGCADILTRNGVKAVVYDRYPEIGGLLTFGIPEFKLEKQVMTRRRDVFEGMGIEFRLNTEIGRDVAISELLEQYDAVFMGMGTYTYMKGNFPGENLPGVYEALPYLIGNVNHNLGFEQEAEDYVNLRGKRVIVLGGGDTAMDCVRTAVRQGADKVICAYRRDEENMPGSRREVKNAREEGVEFLFNRQPIEVVEYFGQACGIKVVETELGEPDADGRRRPRPIPGSEQVLEADAVIIAFGFQPSPPDWLEEVAVQTNDWNGVVAEEAQTYKFQTSNPKIFAGGDMVRGSDLVVTAIWEGRQAADGILDYLGV</sequence>
<evidence type="ECO:0000256" key="14">
    <source>
        <dbReference type="ARBA" id="ARBA00048151"/>
    </source>
</evidence>
<gene>
    <name evidence="20" type="ORF">E2F43_04905</name>
</gene>
<evidence type="ECO:0000256" key="13">
    <source>
        <dbReference type="ARBA" id="ARBA00037898"/>
    </source>
</evidence>
<keyword evidence="12" id="KW-0314">Glutamate biosynthesis</keyword>
<evidence type="ECO:0000256" key="4">
    <source>
        <dbReference type="ARBA" id="ARBA00012079"/>
    </source>
</evidence>
<evidence type="ECO:0000256" key="5">
    <source>
        <dbReference type="ARBA" id="ARBA00022485"/>
    </source>
</evidence>
<comment type="catalytic activity">
    <reaction evidence="14">
        <text>2 L-glutamate + NADP(+) = L-glutamine + 2-oxoglutarate + NADPH + H(+)</text>
        <dbReference type="Rhea" id="RHEA:15501"/>
        <dbReference type="ChEBI" id="CHEBI:15378"/>
        <dbReference type="ChEBI" id="CHEBI:16810"/>
        <dbReference type="ChEBI" id="CHEBI:29985"/>
        <dbReference type="ChEBI" id="CHEBI:57783"/>
        <dbReference type="ChEBI" id="CHEBI:58349"/>
        <dbReference type="ChEBI" id="CHEBI:58359"/>
        <dbReference type="EC" id="1.4.1.13"/>
    </reaction>
</comment>
<comment type="pathway">
    <text evidence="3">Nitrogen metabolism.</text>
</comment>
<dbReference type="InterPro" id="IPR006006">
    <property type="entry name" value="GltD-like"/>
</dbReference>
<organism evidence="20 21">
    <name type="scientific">Seongchinamella unica</name>
    <dbReference type="NCBI Taxonomy" id="2547392"/>
    <lineage>
        <taxon>Bacteria</taxon>
        <taxon>Pseudomonadati</taxon>
        <taxon>Pseudomonadota</taxon>
        <taxon>Gammaproteobacteria</taxon>
        <taxon>Cellvibrionales</taxon>
        <taxon>Halieaceae</taxon>
        <taxon>Seongchinamella</taxon>
    </lineage>
</organism>
<dbReference type="FunFam" id="3.50.50.60:FF:000077">
    <property type="entry name" value="Glutamate synthase small subunit"/>
    <property type="match status" value="1"/>
</dbReference>
<dbReference type="Gene3D" id="1.10.1060.10">
    <property type="entry name" value="Alpha-helical ferredoxin"/>
    <property type="match status" value="1"/>
</dbReference>
<dbReference type="GO" id="GO:0051539">
    <property type="term" value="F:4 iron, 4 sulfur cluster binding"/>
    <property type="evidence" value="ECO:0007669"/>
    <property type="project" value="UniProtKB-KW"/>
</dbReference>
<feature type="domain" description="Dihydroprymidine dehydrogenase" evidence="19">
    <location>
        <begin position="28"/>
        <end position="137"/>
    </location>
</feature>
<evidence type="ECO:0000313" key="21">
    <source>
        <dbReference type="Proteomes" id="UP000295554"/>
    </source>
</evidence>
<evidence type="ECO:0000259" key="18">
    <source>
        <dbReference type="Pfam" id="PF07992"/>
    </source>
</evidence>
<dbReference type="RefSeq" id="WP_133210160.1">
    <property type="nucleotide sequence ID" value="NZ_SMSE01000001.1"/>
</dbReference>
<dbReference type="InterPro" id="IPR028261">
    <property type="entry name" value="DPD_II"/>
</dbReference>
<feature type="domain" description="FAD/NAD(P)-binding" evidence="18">
    <location>
        <begin position="150"/>
        <end position="460"/>
    </location>
</feature>
<keyword evidence="5" id="KW-0004">4Fe-4S</keyword>
<dbReference type="GO" id="GO:0004355">
    <property type="term" value="F:glutamate synthase (NADPH) activity"/>
    <property type="evidence" value="ECO:0007669"/>
    <property type="project" value="UniProtKB-EC"/>
</dbReference>
<evidence type="ECO:0000256" key="1">
    <source>
        <dbReference type="ARBA" id="ARBA00001966"/>
    </source>
</evidence>
<dbReference type="AlphaFoldDB" id="A0A4R5LVX2"/>
<dbReference type="Pfam" id="PF14691">
    <property type="entry name" value="Fer4_20"/>
    <property type="match status" value="1"/>
</dbReference>
<dbReference type="Pfam" id="PF07992">
    <property type="entry name" value="Pyr_redox_2"/>
    <property type="match status" value="1"/>
</dbReference>
<comment type="pathway">
    <text evidence="13">Amino-acid biosynthesis; L-glutamate biosynthesis via GLT pathway; L-glutamate from 2-oxoglutarate and L-glutamine (NADP(+) route): step 1/1.</text>
</comment>
<evidence type="ECO:0000256" key="10">
    <source>
        <dbReference type="ARBA" id="ARBA00023004"/>
    </source>
</evidence>
<evidence type="ECO:0000256" key="15">
    <source>
        <dbReference type="ARBA" id="ARBA00053198"/>
    </source>
</evidence>
<protein>
    <recommendedName>
        <fullName evidence="16">Glutamate synthase [NADPH] small chain</fullName>
        <ecNumber evidence="4">1.4.1.13</ecNumber>
    </recommendedName>
    <alternativeName>
        <fullName evidence="17">Glutamate synthase subunit beta</fullName>
    </alternativeName>
</protein>
<accession>A0A4R5LVX2</accession>
<dbReference type="Proteomes" id="UP000295554">
    <property type="component" value="Unassembled WGS sequence"/>
</dbReference>
<dbReference type="PANTHER" id="PTHR42783">
    <property type="entry name" value="GLUTAMATE SYNTHASE [NADPH] SMALL CHAIN"/>
    <property type="match status" value="1"/>
</dbReference>
<dbReference type="SUPFAM" id="SSF51971">
    <property type="entry name" value="Nucleotide-binding domain"/>
    <property type="match status" value="1"/>
</dbReference>
<evidence type="ECO:0000256" key="6">
    <source>
        <dbReference type="ARBA" id="ARBA00022605"/>
    </source>
</evidence>
<keyword evidence="11" id="KW-0411">Iron-sulfur</keyword>
<name>A0A4R5LVX2_9GAMM</name>
<comment type="caution">
    <text evidence="20">The sequence shown here is derived from an EMBL/GenBank/DDBJ whole genome shotgun (WGS) entry which is preliminary data.</text>
</comment>
<evidence type="ECO:0000256" key="11">
    <source>
        <dbReference type="ARBA" id="ARBA00023014"/>
    </source>
</evidence>